<accession>A0ABT7V7M3</accession>
<protein>
    <recommendedName>
        <fullName evidence="3">Type II toxin-antitoxin system RelE/ParE family toxin</fullName>
    </recommendedName>
</protein>
<evidence type="ECO:0000313" key="1">
    <source>
        <dbReference type="EMBL" id="MDM8274486.1"/>
    </source>
</evidence>
<proteinExistence type="predicted"/>
<dbReference type="RefSeq" id="WP_289544489.1">
    <property type="nucleotide sequence ID" value="NZ_JAUDDZ010000003.1"/>
</dbReference>
<organism evidence="1 2">
    <name type="scientific">Enorma phocaeensis</name>
    <dbReference type="NCBI Taxonomy" id="1871019"/>
    <lineage>
        <taxon>Bacteria</taxon>
        <taxon>Bacillati</taxon>
        <taxon>Actinomycetota</taxon>
        <taxon>Coriobacteriia</taxon>
        <taxon>Coriobacteriales</taxon>
        <taxon>Coriobacteriaceae</taxon>
        <taxon>Enorma</taxon>
    </lineage>
</organism>
<dbReference type="EMBL" id="JAUDDZ010000003">
    <property type="protein sequence ID" value="MDM8274486.1"/>
    <property type="molecule type" value="Genomic_DNA"/>
</dbReference>
<gene>
    <name evidence="1" type="ORF">QUW28_03065</name>
</gene>
<dbReference type="Proteomes" id="UP001529421">
    <property type="component" value="Unassembled WGS sequence"/>
</dbReference>
<reference evidence="2" key="1">
    <citation type="submission" date="2023-06" db="EMBL/GenBank/DDBJ databases">
        <title>Identification and characterization of horizontal gene transfer across gut microbiota members of farm animals based on homology search.</title>
        <authorList>
            <person name="Zeman M."/>
            <person name="Kubasova T."/>
            <person name="Jahodarova E."/>
            <person name="Nykrynova M."/>
            <person name="Rychlik I."/>
        </authorList>
    </citation>
    <scope>NUCLEOTIDE SEQUENCE [LARGE SCALE GENOMIC DNA]</scope>
    <source>
        <strain evidence="2">154_Feed</strain>
    </source>
</reference>
<comment type="caution">
    <text evidence="1">The sequence shown here is derived from an EMBL/GenBank/DDBJ whole genome shotgun (WGS) entry which is preliminary data.</text>
</comment>
<keyword evidence="2" id="KW-1185">Reference proteome</keyword>
<evidence type="ECO:0008006" key="3">
    <source>
        <dbReference type="Google" id="ProtNLM"/>
    </source>
</evidence>
<reference evidence="1 2" key="2">
    <citation type="submission" date="2023-06" db="EMBL/GenBank/DDBJ databases">
        <authorList>
            <person name="Zeman M."/>
            <person name="Kubasova T."/>
            <person name="Jahodarova E."/>
            <person name="Nykrynova M."/>
            <person name="Rychlik I."/>
        </authorList>
    </citation>
    <scope>NUCLEOTIDE SEQUENCE [LARGE SCALE GENOMIC DNA]</scope>
    <source>
        <strain evidence="1 2">154_Feed</strain>
    </source>
</reference>
<evidence type="ECO:0000313" key="2">
    <source>
        <dbReference type="Proteomes" id="UP001529421"/>
    </source>
</evidence>
<sequence>MTRMILTRPFLEDLARLSIQTEEAIWEKLKLVEAFPGVGSSISNRMLQRAFGTSCLKVAVNGYDIIYERKTRPDDTQENLVIVLGIIAQRTVR</sequence>
<name>A0ABT7V7M3_9ACTN</name>